<dbReference type="GO" id="GO:0016787">
    <property type="term" value="F:hydrolase activity"/>
    <property type="evidence" value="ECO:0007669"/>
    <property type="project" value="UniProtKB-KW"/>
</dbReference>
<keyword evidence="1" id="KW-0378">Hydrolase</keyword>
<dbReference type="Proteomes" id="UP001145087">
    <property type="component" value="Unassembled WGS sequence"/>
</dbReference>
<keyword evidence="2" id="KW-1185">Reference proteome</keyword>
<dbReference type="AlphaFoldDB" id="A0A9X3F834"/>
<protein>
    <submittedName>
        <fullName evidence="1">Alpha/beta hydrolase</fullName>
    </submittedName>
</protein>
<dbReference type="SUPFAM" id="SSF53474">
    <property type="entry name" value="alpha/beta-Hydrolases"/>
    <property type="match status" value="1"/>
</dbReference>
<accession>A0A9X3F834</accession>
<dbReference type="InterPro" id="IPR029058">
    <property type="entry name" value="AB_hydrolase_fold"/>
</dbReference>
<dbReference type="Gene3D" id="3.40.50.1820">
    <property type="entry name" value="alpha/beta hydrolase"/>
    <property type="match status" value="1"/>
</dbReference>
<comment type="caution">
    <text evidence="1">The sequence shown here is derived from an EMBL/GenBank/DDBJ whole genome shotgun (WGS) entry which is preliminary data.</text>
</comment>
<name>A0A9X3F834_9BACT</name>
<sequence length="243" mass="28226">MKRIIVLLFITVFLFEISHAGIRESKPLVYLIPGQGSDARLYKNLEIDSTFEVRYIAYFLPEKEWSMNDFARELAKQIDTTRRFSIIGVSLGGMVATEMTDFLEPEKVIVISSAKNRKEFPFRYRFQKDLPVYKIVPAPIVKMGARILQPLVEPDRNKDKDTFISMLKSKDSKFLRRTVKMIIEWQRIENDETIIHIHGDNDHTLPARNVYFDYLVEGGSHMMVLTKGKLISDLVNQELIKVP</sequence>
<evidence type="ECO:0000313" key="1">
    <source>
        <dbReference type="EMBL" id="MCY1722140.1"/>
    </source>
</evidence>
<reference evidence="1" key="1">
    <citation type="submission" date="2022-11" db="EMBL/GenBank/DDBJ databases">
        <title>Marilongibacter aestuarii gen. nov., sp. nov., isolated from tidal flat sediment.</title>
        <authorList>
            <person name="Jiayan W."/>
        </authorList>
    </citation>
    <scope>NUCLEOTIDE SEQUENCE</scope>
    <source>
        <strain evidence="1">Z1-6</strain>
    </source>
</reference>
<dbReference type="RefSeq" id="WP_343334468.1">
    <property type="nucleotide sequence ID" value="NZ_JAPOHD010000031.1"/>
</dbReference>
<organism evidence="1 2">
    <name type="scientific">Draconibacterium aestuarii</name>
    <dbReference type="NCBI Taxonomy" id="2998507"/>
    <lineage>
        <taxon>Bacteria</taxon>
        <taxon>Pseudomonadati</taxon>
        <taxon>Bacteroidota</taxon>
        <taxon>Bacteroidia</taxon>
        <taxon>Marinilabiliales</taxon>
        <taxon>Prolixibacteraceae</taxon>
        <taxon>Draconibacterium</taxon>
    </lineage>
</organism>
<dbReference type="EMBL" id="JAPOHD010000031">
    <property type="protein sequence ID" value="MCY1722140.1"/>
    <property type="molecule type" value="Genomic_DNA"/>
</dbReference>
<evidence type="ECO:0000313" key="2">
    <source>
        <dbReference type="Proteomes" id="UP001145087"/>
    </source>
</evidence>
<proteinExistence type="predicted"/>
<gene>
    <name evidence="1" type="ORF">OU798_17435</name>
</gene>